<dbReference type="Proteomes" id="UP000321746">
    <property type="component" value="Unassembled WGS sequence"/>
</dbReference>
<evidence type="ECO:0000313" key="1">
    <source>
        <dbReference type="EMBL" id="GEN62073.1"/>
    </source>
</evidence>
<comment type="caution">
    <text evidence="1">The sequence shown here is derived from an EMBL/GenBank/DDBJ whole genome shotgun (WGS) entry which is preliminary data.</text>
</comment>
<sequence length="71" mass="7916">MSQSVTILPVFPKQDCAAMPAWISANEYKDRLDDRSRFLPQIRQAGTQQGGNALFFAVSRQIMSPASMVQI</sequence>
<reference evidence="1 2" key="1">
    <citation type="submission" date="2019-07" db="EMBL/GenBank/DDBJ databases">
        <title>Whole genome shotgun sequence of Acetobacter oeni NBRC 105207.</title>
        <authorList>
            <person name="Hosoyama A."/>
            <person name="Uohara A."/>
            <person name="Ohji S."/>
            <person name="Ichikawa N."/>
        </authorList>
    </citation>
    <scope>NUCLEOTIDE SEQUENCE [LARGE SCALE GENOMIC DNA]</scope>
    <source>
        <strain evidence="1 2">NBRC 105207</strain>
    </source>
</reference>
<name>A0A511XGK0_9PROT</name>
<dbReference type="EMBL" id="BJYG01000002">
    <property type="protein sequence ID" value="GEN62073.1"/>
    <property type="molecule type" value="Genomic_DNA"/>
</dbReference>
<protein>
    <submittedName>
        <fullName evidence="1">Uncharacterized protein</fullName>
    </submittedName>
</protein>
<dbReference type="AlphaFoldDB" id="A0A511XGK0"/>
<accession>A0A511XGK0</accession>
<gene>
    <name evidence="1" type="ORF">AOE01nite_02970</name>
</gene>
<proteinExistence type="predicted"/>
<organism evidence="1 2">
    <name type="scientific">Acetobacter oeni</name>
    <dbReference type="NCBI Taxonomy" id="304077"/>
    <lineage>
        <taxon>Bacteria</taxon>
        <taxon>Pseudomonadati</taxon>
        <taxon>Pseudomonadota</taxon>
        <taxon>Alphaproteobacteria</taxon>
        <taxon>Acetobacterales</taxon>
        <taxon>Acetobacteraceae</taxon>
        <taxon>Acetobacter</taxon>
    </lineage>
</organism>
<evidence type="ECO:0000313" key="2">
    <source>
        <dbReference type="Proteomes" id="UP000321746"/>
    </source>
</evidence>
<keyword evidence="2" id="KW-1185">Reference proteome</keyword>